<dbReference type="RefSeq" id="WP_063742468.1">
    <property type="nucleotide sequence ID" value="NZ_CP059075.1"/>
</dbReference>
<dbReference type="SUPFAM" id="SSF53335">
    <property type="entry name" value="S-adenosyl-L-methionine-dependent methyltransferases"/>
    <property type="match status" value="1"/>
</dbReference>
<dbReference type="EMBL" id="CP059075">
    <property type="protein sequence ID" value="QRE03796.1"/>
    <property type="molecule type" value="Genomic_DNA"/>
</dbReference>
<protein>
    <submittedName>
        <fullName evidence="1">Class I SAM-dependent methyltransferase</fullName>
    </submittedName>
</protein>
<dbReference type="Proteomes" id="UP000596329">
    <property type="component" value="Chromosome"/>
</dbReference>
<proteinExistence type="predicted"/>
<keyword evidence="1" id="KW-0489">Methyltransferase</keyword>
<dbReference type="PANTHER" id="PTHR43861">
    <property type="entry name" value="TRANS-ACONITATE 2-METHYLTRANSFERASE-RELATED"/>
    <property type="match status" value="1"/>
</dbReference>
<organism evidence="1 2">
    <name type="scientific">Flavobacterium psychrophilum</name>
    <dbReference type="NCBI Taxonomy" id="96345"/>
    <lineage>
        <taxon>Bacteria</taxon>
        <taxon>Pseudomonadati</taxon>
        <taxon>Bacteroidota</taxon>
        <taxon>Flavobacteriia</taxon>
        <taxon>Flavobacteriales</taxon>
        <taxon>Flavobacteriaceae</taxon>
        <taxon>Flavobacterium</taxon>
    </lineage>
</organism>
<dbReference type="Pfam" id="PF13489">
    <property type="entry name" value="Methyltransf_23"/>
    <property type="match status" value="1"/>
</dbReference>
<dbReference type="Gene3D" id="3.40.50.150">
    <property type="entry name" value="Vaccinia Virus protein VP39"/>
    <property type="match status" value="1"/>
</dbReference>
<evidence type="ECO:0000313" key="1">
    <source>
        <dbReference type="EMBL" id="QRE03796.1"/>
    </source>
</evidence>
<gene>
    <name evidence="1" type="ORF">H0H26_13105</name>
</gene>
<accession>A0A7U2NEN4</accession>
<keyword evidence="1" id="KW-0808">Transferase</keyword>
<dbReference type="CDD" id="cd02440">
    <property type="entry name" value="AdoMet_MTases"/>
    <property type="match status" value="1"/>
</dbReference>
<dbReference type="InterPro" id="IPR029063">
    <property type="entry name" value="SAM-dependent_MTases_sf"/>
</dbReference>
<dbReference type="GO" id="GO:0032259">
    <property type="term" value="P:methylation"/>
    <property type="evidence" value="ECO:0007669"/>
    <property type="project" value="UniProtKB-KW"/>
</dbReference>
<sequence length="268" mass="31218">MKTTQEILETNKKQAAFYNNVKQNYITKLWSKFRGGVLNKIRKNIGVHDQAYNLHKVWFADLATKKVLDLGCFEGNYLSLYLAEQAKEYIGIDLSDVAIAKLNKRLKPFPNAKALAVDFLSDDFKERDFDLVYAYGVLHHFPNTDILINRLNEIMAKKANIISYDPLETSWPVKLVRVLYRPFQSDAAWEWPFTKKTVYKYKAAFNILERRGILGKSKWVYLVNILPLSDAKKQAIGKKWHQQDWENSAVSNSALFRCMHITMKMEKK</sequence>
<dbReference type="AlphaFoldDB" id="A0A7U2NEN4"/>
<evidence type="ECO:0000313" key="2">
    <source>
        <dbReference type="Proteomes" id="UP000596329"/>
    </source>
</evidence>
<dbReference type="GO" id="GO:0008168">
    <property type="term" value="F:methyltransferase activity"/>
    <property type="evidence" value="ECO:0007669"/>
    <property type="project" value="UniProtKB-KW"/>
</dbReference>
<reference evidence="1 2" key="1">
    <citation type="submission" date="2020-07" db="EMBL/GenBank/DDBJ databases">
        <title>Genomic characterization of Flavobacterium psychrophilum strains.</title>
        <authorList>
            <person name="Castillo D."/>
            <person name="Jorgensen J."/>
            <person name="Middelboe M."/>
        </authorList>
    </citation>
    <scope>NUCLEOTIDE SEQUENCE [LARGE SCALE GENOMIC DNA]</scope>
    <source>
        <strain evidence="1 2">FPS-R7</strain>
    </source>
</reference>
<name>A0A7U2NEN4_FLAPS</name>